<dbReference type="InterPro" id="IPR019800">
    <property type="entry name" value="Glyco_hydro_3_AS"/>
</dbReference>
<evidence type="ECO:0000256" key="8">
    <source>
        <dbReference type="ARBA" id="ARBA00022984"/>
    </source>
</evidence>
<evidence type="ECO:0000256" key="1">
    <source>
        <dbReference type="ARBA" id="ARBA00001231"/>
    </source>
</evidence>
<evidence type="ECO:0000256" key="5">
    <source>
        <dbReference type="ARBA" id="ARBA00022618"/>
    </source>
</evidence>
<dbReference type="EC" id="3.2.1.52" evidence="3"/>
<keyword evidence="8" id="KW-0573">Peptidoglycan synthesis</keyword>
<sequence length="348" mass="38149">MSLGPVMLDLAGLEISPEEREMLTHPLVGGVILFSRNYASPDQLQRLVAEVHALRTPHLLVSVDHEGGRVQRFRHGFTALPPARIYGRIYEQDRKRGKRLVELGGWLMASELRALGIDFSYAPVLDLDRGISEVIGDRAFHSHPEKVGDLAQAYVAGMRRAGMPATGKHFPGHGAVAPDSHVDLPVDERPFADIEAEDLRPFGRLIRAGMAAVMPAHVVYTAVDDRPAGFSARWLQDVLRGQLNFQGVIFSDDLSMQGAHVMGDIVARGEAALAAGCDMVLVCNHPQDAVRLLDGLGVQDNPVSHLRLARLHERHGVSREALQASTDWQQAVALLEALQDHETLQLEV</sequence>
<gene>
    <name evidence="14" type="ORF">MNBD_GAMMA20-1910</name>
</gene>
<dbReference type="GO" id="GO:0009252">
    <property type="term" value="P:peptidoglycan biosynthetic process"/>
    <property type="evidence" value="ECO:0007669"/>
    <property type="project" value="UniProtKB-KW"/>
</dbReference>
<keyword evidence="7" id="KW-0133">Cell shape</keyword>
<keyword evidence="5" id="KW-0132">Cell division</keyword>
<accession>A0A3B1B1L2</accession>
<name>A0A3B1B1L2_9ZZZZ</name>
<reference evidence="14" key="1">
    <citation type="submission" date="2018-06" db="EMBL/GenBank/DDBJ databases">
        <authorList>
            <person name="Zhirakovskaya E."/>
        </authorList>
    </citation>
    <scope>NUCLEOTIDE SEQUENCE</scope>
</reference>
<protein>
    <recommendedName>
        <fullName evidence="3">beta-N-acetylhexosaminidase</fullName>
        <ecNumber evidence="3">3.2.1.52</ecNumber>
    </recommendedName>
</protein>
<dbReference type="Gene3D" id="3.20.20.300">
    <property type="entry name" value="Glycoside hydrolase, family 3, N-terminal domain"/>
    <property type="match status" value="1"/>
</dbReference>
<dbReference type="InterPro" id="IPR022956">
    <property type="entry name" value="Beta_hexosaminidase_bac"/>
</dbReference>
<evidence type="ECO:0000256" key="6">
    <source>
        <dbReference type="ARBA" id="ARBA00022801"/>
    </source>
</evidence>
<comment type="catalytic activity">
    <reaction evidence="1">
        <text>Hydrolysis of terminal non-reducing N-acetyl-D-hexosamine residues in N-acetyl-beta-D-hexosaminides.</text>
        <dbReference type="EC" id="3.2.1.52"/>
    </reaction>
</comment>
<dbReference type="SUPFAM" id="SSF51445">
    <property type="entry name" value="(Trans)glycosidases"/>
    <property type="match status" value="1"/>
</dbReference>
<evidence type="ECO:0000256" key="12">
    <source>
        <dbReference type="ARBA" id="ARBA00037880"/>
    </source>
</evidence>
<evidence type="ECO:0000259" key="13">
    <source>
        <dbReference type="Pfam" id="PF00933"/>
    </source>
</evidence>
<keyword evidence="4" id="KW-0963">Cytoplasm</keyword>
<dbReference type="InterPro" id="IPR017853">
    <property type="entry name" value="GH"/>
</dbReference>
<evidence type="ECO:0000256" key="2">
    <source>
        <dbReference type="ARBA" id="ARBA00005336"/>
    </source>
</evidence>
<feature type="domain" description="Glycoside hydrolase family 3 N-terminal" evidence="13">
    <location>
        <begin position="13"/>
        <end position="289"/>
    </location>
</feature>
<keyword evidence="11" id="KW-0961">Cell wall biogenesis/degradation</keyword>
<dbReference type="PANTHER" id="PTHR30480">
    <property type="entry name" value="BETA-HEXOSAMINIDASE-RELATED"/>
    <property type="match status" value="1"/>
</dbReference>
<organism evidence="14">
    <name type="scientific">hydrothermal vent metagenome</name>
    <dbReference type="NCBI Taxonomy" id="652676"/>
    <lineage>
        <taxon>unclassified sequences</taxon>
        <taxon>metagenomes</taxon>
        <taxon>ecological metagenomes</taxon>
    </lineage>
</organism>
<dbReference type="FunFam" id="3.20.20.300:FF:000001">
    <property type="entry name" value="Beta-hexosaminidase"/>
    <property type="match status" value="1"/>
</dbReference>
<proteinExistence type="inferred from homology"/>
<evidence type="ECO:0000256" key="7">
    <source>
        <dbReference type="ARBA" id="ARBA00022960"/>
    </source>
</evidence>
<keyword evidence="6 14" id="KW-0378">Hydrolase</keyword>
<dbReference type="InterPro" id="IPR036962">
    <property type="entry name" value="Glyco_hydro_3_N_sf"/>
</dbReference>
<dbReference type="GO" id="GO:0008360">
    <property type="term" value="P:regulation of cell shape"/>
    <property type="evidence" value="ECO:0007669"/>
    <property type="project" value="UniProtKB-KW"/>
</dbReference>
<dbReference type="NCBIfam" id="NF003740">
    <property type="entry name" value="PRK05337.1"/>
    <property type="match status" value="1"/>
</dbReference>
<dbReference type="InterPro" id="IPR050226">
    <property type="entry name" value="NagZ_Beta-hexosaminidase"/>
</dbReference>
<keyword evidence="10" id="KW-0131">Cell cycle</keyword>
<evidence type="ECO:0000256" key="11">
    <source>
        <dbReference type="ARBA" id="ARBA00023316"/>
    </source>
</evidence>
<dbReference type="GO" id="GO:0071555">
    <property type="term" value="P:cell wall organization"/>
    <property type="evidence" value="ECO:0007669"/>
    <property type="project" value="UniProtKB-KW"/>
</dbReference>
<dbReference type="AlphaFoldDB" id="A0A3B1B1L2"/>
<dbReference type="GO" id="GO:0005975">
    <property type="term" value="P:carbohydrate metabolic process"/>
    <property type="evidence" value="ECO:0007669"/>
    <property type="project" value="InterPro"/>
</dbReference>
<dbReference type="EMBL" id="UOFU01000369">
    <property type="protein sequence ID" value="VAX04190.1"/>
    <property type="molecule type" value="Genomic_DNA"/>
</dbReference>
<dbReference type="GO" id="GO:0004563">
    <property type="term" value="F:beta-N-acetylhexosaminidase activity"/>
    <property type="evidence" value="ECO:0007669"/>
    <property type="project" value="UniProtKB-EC"/>
</dbReference>
<evidence type="ECO:0000256" key="3">
    <source>
        <dbReference type="ARBA" id="ARBA00012663"/>
    </source>
</evidence>
<comment type="pathway">
    <text evidence="12">Cell wall biogenesis; peptidoglycan recycling.</text>
</comment>
<dbReference type="PROSITE" id="PS00775">
    <property type="entry name" value="GLYCOSYL_HYDROL_F3"/>
    <property type="match status" value="1"/>
</dbReference>
<dbReference type="Pfam" id="PF00933">
    <property type="entry name" value="Glyco_hydro_3"/>
    <property type="match status" value="1"/>
</dbReference>
<dbReference type="GO" id="GO:0051301">
    <property type="term" value="P:cell division"/>
    <property type="evidence" value="ECO:0007669"/>
    <property type="project" value="UniProtKB-KW"/>
</dbReference>
<comment type="similarity">
    <text evidence="2">Belongs to the glycosyl hydrolase 3 family.</text>
</comment>
<dbReference type="GO" id="GO:0009254">
    <property type="term" value="P:peptidoglycan turnover"/>
    <property type="evidence" value="ECO:0007669"/>
    <property type="project" value="TreeGrafter"/>
</dbReference>
<evidence type="ECO:0000256" key="9">
    <source>
        <dbReference type="ARBA" id="ARBA00023295"/>
    </source>
</evidence>
<keyword evidence="9 14" id="KW-0326">Glycosidase</keyword>
<evidence type="ECO:0000256" key="10">
    <source>
        <dbReference type="ARBA" id="ARBA00023306"/>
    </source>
</evidence>
<dbReference type="InterPro" id="IPR001764">
    <property type="entry name" value="Glyco_hydro_3_N"/>
</dbReference>
<evidence type="ECO:0000313" key="14">
    <source>
        <dbReference type="EMBL" id="VAX04190.1"/>
    </source>
</evidence>
<dbReference type="PANTHER" id="PTHR30480:SF13">
    <property type="entry name" value="BETA-HEXOSAMINIDASE"/>
    <property type="match status" value="1"/>
</dbReference>
<evidence type="ECO:0000256" key="4">
    <source>
        <dbReference type="ARBA" id="ARBA00022490"/>
    </source>
</evidence>
<dbReference type="HAMAP" id="MF_00364">
    <property type="entry name" value="NagZ"/>
    <property type="match status" value="1"/>
</dbReference>